<evidence type="ECO:0000313" key="3">
    <source>
        <dbReference type="Proteomes" id="UP000019376"/>
    </source>
</evidence>
<dbReference type="AlphaFoldDB" id="S8B4W4"/>
<dbReference type="EMBL" id="KB644415">
    <property type="protein sequence ID" value="EPS33838.1"/>
    <property type="molecule type" value="Genomic_DNA"/>
</dbReference>
<gene>
    <name evidence="2" type="ORF">PDE_08800</name>
</gene>
<evidence type="ECO:0000313" key="2">
    <source>
        <dbReference type="EMBL" id="EPS33838.1"/>
    </source>
</evidence>
<evidence type="ECO:0000256" key="1">
    <source>
        <dbReference type="SAM" id="MobiDB-lite"/>
    </source>
</evidence>
<dbReference type="HOGENOM" id="CLU_3051084_0_0_1"/>
<proteinExistence type="predicted"/>
<accession>S8B4W4</accession>
<reference evidence="2 3" key="1">
    <citation type="journal article" date="2013" name="PLoS ONE">
        <title>Genomic and secretomic analyses reveal unique features of the lignocellulolytic enzyme system of Penicillium decumbens.</title>
        <authorList>
            <person name="Liu G."/>
            <person name="Zhang L."/>
            <person name="Wei X."/>
            <person name="Zou G."/>
            <person name="Qin Y."/>
            <person name="Ma L."/>
            <person name="Li J."/>
            <person name="Zheng H."/>
            <person name="Wang S."/>
            <person name="Wang C."/>
            <person name="Xun L."/>
            <person name="Zhao G.-P."/>
            <person name="Zhou Z."/>
            <person name="Qu Y."/>
        </authorList>
    </citation>
    <scope>NUCLEOTIDE SEQUENCE [LARGE SCALE GENOMIC DNA]</scope>
    <source>
        <strain evidence="3">114-2 / CGMCC 5302</strain>
    </source>
</reference>
<organism evidence="2 3">
    <name type="scientific">Penicillium oxalicum (strain 114-2 / CGMCC 5302)</name>
    <name type="common">Penicillium decumbens</name>
    <dbReference type="NCBI Taxonomy" id="933388"/>
    <lineage>
        <taxon>Eukaryota</taxon>
        <taxon>Fungi</taxon>
        <taxon>Dikarya</taxon>
        <taxon>Ascomycota</taxon>
        <taxon>Pezizomycotina</taxon>
        <taxon>Eurotiomycetes</taxon>
        <taxon>Eurotiomycetidae</taxon>
        <taxon>Eurotiales</taxon>
        <taxon>Aspergillaceae</taxon>
        <taxon>Penicillium</taxon>
    </lineage>
</organism>
<name>S8B4W4_PENO1</name>
<sequence length="54" mass="5542">MGSPSTSDPSPANERQCYALVAHSSPHPDFGQDRSACCATAPPPESASLTARLA</sequence>
<feature type="region of interest" description="Disordered" evidence="1">
    <location>
        <begin position="24"/>
        <end position="54"/>
    </location>
</feature>
<keyword evidence="3" id="KW-1185">Reference proteome</keyword>
<protein>
    <submittedName>
        <fullName evidence="2">Uncharacterized protein</fullName>
    </submittedName>
</protein>
<dbReference type="Proteomes" id="UP000019376">
    <property type="component" value="Unassembled WGS sequence"/>
</dbReference>